<keyword evidence="1" id="KW-0812">Transmembrane</keyword>
<reference evidence="2 3" key="1">
    <citation type="submission" date="2024-09" db="EMBL/GenBank/DDBJ databases">
        <authorList>
            <person name="D'Angelo T."/>
        </authorList>
    </citation>
    <scope>NUCLEOTIDE SEQUENCE [LARGE SCALE GENOMIC DNA]</scope>
    <source>
        <strain evidence="2">SAG AM-320-E07</strain>
    </source>
</reference>
<organism evidence="2 3">
    <name type="scientific">Eiseniibacteriota bacterium</name>
    <dbReference type="NCBI Taxonomy" id="2212470"/>
    <lineage>
        <taxon>Bacteria</taxon>
        <taxon>Candidatus Eiseniibacteriota</taxon>
    </lineage>
</organism>
<dbReference type="Proteomes" id="UP001593833">
    <property type="component" value="Unassembled WGS sequence"/>
</dbReference>
<comment type="caution">
    <text evidence="2">The sequence shown here is derived from an EMBL/GenBank/DDBJ whole genome shotgun (WGS) entry which is preliminary data.</text>
</comment>
<sequence length="326" mass="36929">MSRTQGAFKVLLIDDDVRVLERAKKRIEGGRAPGQIDPQLPIVVHTVAVAMVQARDREWTFADALAKHLADACTPPPDVVFIDYGYANPDIMRELRDIANKEDRELTRAEIEGKALMPPDLAHWVRTCESIDQRTRKTIHQCLFGRKGLPVYVYSYTSREFRRAVGEMSERIRRTRIAFPNARVISVDTREELYNSTEFDWPTPTKKDPEFYAFQVSGLLRHIAEKEILRRQLQRSRSVPIWRSARGAVLLTLVAAAIGFASQWMGGLVHELSKSGHMQQAVVFALAVGLLLFGLGFGLPLAFNRWAGFLPKDAEGEEDDQWNVDA</sequence>
<evidence type="ECO:0000256" key="1">
    <source>
        <dbReference type="SAM" id="Phobius"/>
    </source>
</evidence>
<keyword evidence="1" id="KW-0472">Membrane</keyword>
<evidence type="ECO:0008006" key="4">
    <source>
        <dbReference type="Google" id="ProtNLM"/>
    </source>
</evidence>
<feature type="transmembrane region" description="Helical" evidence="1">
    <location>
        <begin position="281"/>
        <end position="303"/>
    </location>
</feature>
<evidence type="ECO:0000313" key="2">
    <source>
        <dbReference type="EMBL" id="MFC1572896.1"/>
    </source>
</evidence>
<proteinExistence type="predicted"/>
<keyword evidence="1" id="KW-1133">Transmembrane helix</keyword>
<protein>
    <recommendedName>
        <fullName evidence="4">Response regulatory domain-containing protein</fullName>
    </recommendedName>
</protein>
<accession>A0ABV6YL70</accession>
<evidence type="ECO:0000313" key="3">
    <source>
        <dbReference type="Proteomes" id="UP001593833"/>
    </source>
</evidence>
<feature type="transmembrane region" description="Helical" evidence="1">
    <location>
        <begin position="240"/>
        <end position="261"/>
    </location>
</feature>
<name>A0ABV6YL70_UNCEI</name>
<keyword evidence="3" id="KW-1185">Reference proteome</keyword>
<gene>
    <name evidence="2" type="ORF">ACFL6M_04775</name>
</gene>
<dbReference type="EMBL" id="JBHPKH010000048">
    <property type="protein sequence ID" value="MFC1572896.1"/>
    <property type="molecule type" value="Genomic_DNA"/>
</dbReference>